<organism evidence="1 2">
    <name type="scientific">Takifugu rubripes</name>
    <name type="common">Japanese pufferfish</name>
    <name type="synonym">Fugu rubripes</name>
    <dbReference type="NCBI Taxonomy" id="31033"/>
    <lineage>
        <taxon>Eukaryota</taxon>
        <taxon>Metazoa</taxon>
        <taxon>Chordata</taxon>
        <taxon>Craniata</taxon>
        <taxon>Vertebrata</taxon>
        <taxon>Euteleostomi</taxon>
        <taxon>Actinopterygii</taxon>
        <taxon>Neopterygii</taxon>
        <taxon>Teleostei</taxon>
        <taxon>Neoteleostei</taxon>
        <taxon>Acanthomorphata</taxon>
        <taxon>Eupercaria</taxon>
        <taxon>Tetraodontiformes</taxon>
        <taxon>Tetradontoidea</taxon>
        <taxon>Tetraodontidae</taxon>
        <taxon>Takifugu</taxon>
    </lineage>
</organism>
<dbReference type="Gene3D" id="1.10.287.2070">
    <property type="match status" value="1"/>
</dbReference>
<protein>
    <submittedName>
        <fullName evidence="1">Uncharacterized protein</fullName>
    </submittedName>
</protein>
<evidence type="ECO:0000313" key="2">
    <source>
        <dbReference type="Proteomes" id="UP000005226"/>
    </source>
</evidence>
<evidence type="ECO:0000313" key="1">
    <source>
        <dbReference type="Ensembl" id="ENSTRUP00000067528.1"/>
    </source>
</evidence>
<reference evidence="1" key="3">
    <citation type="submission" date="2025-09" db="UniProtKB">
        <authorList>
            <consortium name="Ensembl"/>
        </authorList>
    </citation>
    <scope>IDENTIFICATION</scope>
</reference>
<accession>A0A674N2N6</accession>
<reference evidence="1" key="2">
    <citation type="submission" date="2025-08" db="UniProtKB">
        <authorList>
            <consortium name="Ensembl"/>
        </authorList>
    </citation>
    <scope>IDENTIFICATION</scope>
</reference>
<keyword evidence="2" id="KW-1185">Reference proteome</keyword>
<dbReference type="Ensembl" id="ENSTRUT00000069814.1">
    <property type="protein sequence ID" value="ENSTRUP00000067528.1"/>
    <property type="gene ID" value="ENSTRUG00000033183.1"/>
</dbReference>
<dbReference type="PANTHER" id="PTHR12659">
    <property type="entry name" value="RHO-TYPE GTPASE ACTIVATING PROTEIN"/>
    <property type="match status" value="1"/>
</dbReference>
<reference evidence="1 2" key="1">
    <citation type="journal article" date="2011" name="Genome Biol. Evol.">
        <title>Integration of the genetic map and genome assembly of fugu facilitates insights into distinct features of genome evolution in teleosts and mammals.</title>
        <authorList>
            <person name="Kai W."/>
            <person name="Kikuchi K."/>
            <person name="Tohari S."/>
            <person name="Chew A.K."/>
            <person name="Tay A."/>
            <person name="Fujiwara A."/>
            <person name="Hosoya S."/>
            <person name="Suetake H."/>
            <person name="Naruse K."/>
            <person name="Brenner S."/>
            <person name="Suzuki Y."/>
            <person name="Venkatesh B."/>
        </authorList>
    </citation>
    <scope>NUCLEOTIDE SEQUENCE [LARGE SCALE GENOMIC DNA]</scope>
</reference>
<dbReference type="Proteomes" id="UP000005226">
    <property type="component" value="Chromosome 15"/>
</dbReference>
<sequence>MVVQEQRHHTHTQVVCVCCSDGVLMGRQWPPRLKHIPQRSPFSSVSRINVGGIQRILSLFTELEAKEACDWRKAAGFPQYAQIYFTDSQFPVDISSVKRDHDFLERDLVEPLCRRLNTLNKCASMKVDVRARRGLLAAQ</sequence>
<dbReference type="PANTHER" id="PTHR12659:SF8">
    <property type="entry name" value="STAR-RELATED LIPID TRANSFER PROTEIN 13 ISOFORM X1"/>
    <property type="match status" value="1"/>
</dbReference>
<dbReference type="GO" id="GO:0005096">
    <property type="term" value="F:GTPase activator activity"/>
    <property type="evidence" value="ECO:0007669"/>
    <property type="project" value="TreeGrafter"/>
</dbReference>
<dbReference type="AlphaFoldDB" id="A0A674N2N6"/>
<dbReference type="GeneTree" id="ENSGT00950000183061"/>
<dbReference type="InterPro" id="IPR013761">
    <property type="entry name" value="SAM/pointed_sf"/>
</dbReference>
<name>A0A674N2N6_TAKRU</name>
<dbReference type="GO" id="GO:0030036">
    <property type="term" value="P:actin cytoskeleton organization"/>
    <property type="evidence" value="ECO:0007669"/>
    <property type="project" value="TreeGrafter"/>
</dbReference>
<dbReference type="SUPFAM" id="SSF47769">
    <property type="entry name" value="SAM/Pointed domain"/>
    <property type="match status" value="1"/>
</dbReference>
<dbReference type="GO" id="GO:0035023">
    <property type="term" value="P:regulation of Rho protein signal transduction"/>
    <property type="evidence" value="ECO:0007669"/>
    <property type="project" value="TreeGrafter"/>
</dbReference>
<dbReference type="InParanoid" id="A0A674N2N6"/>
<proteinExistence type="predicted"/>